<evidence type="ECO:0000313" key="2">
    <source>
        <dbReference type="Proteomes" id="UP000515275"/>
    </source>
</evidence>
<protein>
    <submittedName>
        <fullName evidence="1">Na+/H+ antiporter subunit G</fullName>
    </submittedName>
</protein>
<dbReference type="RefSeq" id="WP_185770481.1">
    <property type="nucleotide sequence ID" value="NZ_CP046883.1"/>
</dbReference>
<sequence length="134" mass="14250">MTITTIAAEAGELIHFNEPTWGLTILTSVLALLGAVFVFVSARAMYLAPDAISQINMLGPATGVGLPLLILANVVHGWNIHGWVAGEFIRAIGAIFLLLVVQAVGSYIMGRTLHATHWDHTAPLSGGQRAKEPK</sequence>
<proteinExistence type="predicted"/>
<dbReference type="InterPro" id="IPR005133">
    <property type="entry name" value="PhaG_MnhG_YufB"/>
</dbReference>
<dbReference type="Proteomes" id="UP000515275">
    <property type="component" value="Chromosome"/>
</dbReference>
<dbReference type="EMBL" id="CP046883">
    <property type="protein sequence ID" value="QNH96724.1"/>
    <property type="molecule type" value="Genomic_DNA"/>
</dbReference>
<name>A0A7G7YQF4_9CORY</name>
<dbReference type="AlphaFoldDB" id="A0A7G7YQF4"/>
<dbReference type="GO" id="GO:0015297">
    <property type="term" value="F:antiporter activity"/>
    <property type="evidence" value="ECO:0007669"/>
    <property type="project" value="InterPro"/>
</dbReference>
<keyword evidence="2" id="KW-1185">Reference proteome</keyword>
<evidence type="ECO:0000313" key="1">
    <source>
        <dbReference type="EMBL" id="QNH96724.1"/>
    </source>
</evidence>
<dbReference type="KEGG" id="cans:GP473_08745"/>
<organism evidence="1 2">
    <name type="scientific">Corynebacterium anserum</name>
    <dbReference type="NCBI Taxonomy" id="2684406"/>
    <lineage>
        <taxon>Bacteria</taxon>
        <taxon>Bacillati</taxon>
        <taxon>Actinomycetota</taxon>
        <taxon>Actinomycetes</taxon>
        <taxon>Mycobacteriales</taxon>
        <taxon>Corynebacteriaceae</taxon>
        <taxon>Corynebacterium</taxon>
    </lineage>
</organism>
<dbReference type="NCBIfam" id="NF009319">
    <property type="entry name" value="PRK12674.2-4"/>
    <property type="match status" value="1"/>
</dbReference>
<accession>A0A7G7YQF4</accession>
<dbReference type="GO" id="GO:0098662">
    <property type="term" value="P:inorganic cation transmembrane transport"/>
    <property type="evidence" value="ECO:0007669"/>
    <property type="project" value="InterPro"/>
</dbReference>
<reference evidence="1 2" key="1">
    <citation type="submission" date="2019-12" db="EMBL/GenBank/DDBJ databases">
        <title>Corynebacterium sp. nov., isolated from feces of the Anser Albifrons in China.</title>
        <authorList>
            <person name="Liu Q."/>
        </authorList>
    </citation>
    <scope>NUCLEOTIDE SEQUENCE [LARGE SCALE GENOMIC DNA]</scope>
    <source>
        <strain evidence="1 2">23H37-10</strain>
    </source>
</reference>
<dbReference type="Pfam" id="PF03334">
    <property type="entry name" value="PhaG_MnhG_YufB"/>
    <property type="match status" value="1"/>
</dbReference>
<gene>
    <name evidence="1" type="ORF">GP473_08745</name>
</gene>